<evidence type="ECO:0000256" key="1">
    <source>
        <dbReference type="ARBA" id="ARBA00004230"/>
    </source>
</evidence>
<reference evidence="10" key="1">
    <citation type="submission" date="2020-03" db="EMBL/GenBank/DDBJ databases">
        <title>Intra-Species Differences in Population Size shape Life History and Genome Evolution.</title>
        <authorList>
            <person name="Willemsen D."/>
            <person name="Cui R."/>
            <person name="Valenzano D.R."/>
        </authorList>
    </citation>
    <scope>NUCLEOTIDE SEQUENCE</scope>
    <source>
        <strain evidence="10">GRZ</strain>
        <tissue evidence="10">Whole</tissue>
    </source>
</reference>
<evidence type="ECO:0000256" key="7">
    <source>
        <dbReference type="ARBA" id="ARBA00023212"/>
    </source>
</evidence>
<keyword evidence="7" id="KW-0206">Cytoskeleton</keyword>
<dbReference type="Gene3D" id="2.20.110.10">
    <property type="entry name" value="Histone H3 K4-specific methyltransferase SET7/9 N-terminal domain"/>
    <property type="match status" value="5"/>
</dbReference>
<keyword evidence="3" id="KW-0963">Cytoplasm</keyword>
<sequence>MEIRGTQNQATVAKPLGKTRKRVEKMQKSTENDDSSSAEHFTDKSWSLAADGAELRFPTDDCFGVYLEIQRYEGDTRDGQFHGEGVASYEGGHLYKGMFSKGVMEGLGVLVCANRHKYEGEFVRNTPMGQGAFTWPDGSAYTGEVHSGKRHGTGTYTCPKHDVSYTGQWHRGKKHGKGTMFFNNKKSSWYKGDWVMNSREGSGERRYRSGDTYSGGWKNNMRHGEGTMIWVNLGQRYVGKWEHGVQHGLGKHIWILKNSSGTRYFQSPHYIGNFFKGQRHGQGSFYYAGGAIYKGGWRNNMKHGQGKFTTKDGRILEVEFVDDKVATARSADGLTVSERDLFVGDDMAIDIEYLLEKIPKRNHKTELRHVKSAVWCHRTELRLIYGFYCRLGRSPDDSLLMSRLQFWRLLKDCSIHAHELTLTQIDSFIRGKASVAEIHSPFTTVHLRELLSCLVVVAYYIYHEDMMSQSYLLASCFSKLLIDDILPNATKVKGFLFRQPEFAVEALKYTERCWEVFETFCGVYMPHRDDRTMTFRHLMLMFKHLRLLDDQLTSTRLVKIITAERVDPPCVGLEITFLEFFEVLIGCAEVKCLQVSETPEEDQVLLTSDNKSTENLPEETDDANGHSQLTGNVTSENVETGEMKGQDEHISPPAEHEARLHEEDVHSRKSQTHLLLQFQLFLEHHLFPAVAFYQKVTEKMEMLLKEQNNKGP</sequence>
<dbReference type="SUPFAM" id="SSF82185">
    <property type="entry name" value="Histone H3 K4-specific methyltransferase SET7/9 N-terminal domain"/>
    <property type="match status" value="3"/>
</dbReference>
<feature type="compositionally biased region" description="Basic and acidic residues" evidence="9">
    <location>
        <begin position="641"/>
        <end position="665"/>
    </location>
</feature>
<feature type="compositionally biased region" description="Polar residues" evidence="9">
    <location>
        <begin position="605"/>
        <end position="615"/>
    </location>
</feature>
<feature type="region of interest" description="Disordered" evidence="9">
    <location>
        <begin position="603"/>
        <end position="665"/>
    </location>
</feature>
<dbReference type="OrthoDB" id="294378at2759"/>
<dbReference type="Proteomes" id="UP000822369">
    <property type="component" value="Chromosome 16"/>
</dbReference>
<keyword evidence="6" id="KW-0969">Cilium</keyword>
<dbReference type="GO" id="GO:0031514">
    <property type="term" value="C:motile cilium"/>
    <property type="evidence" value="ECO:0007669"/>
    <property type="project" value="UniProtKB-SubCell"/>
</dbReference>
<gene>
    <name evidence="10" type="primary">rsph10b</name>
    <name evidence="10" type="ORF">G4P62_012286</name>
</gene>
<feature type="compositionally biased region" description="Polar residues" evidence="9">
    <location>
        <begin position="1"/>
        <end position="11"/>
    </location>
</feature>
<protein>
    <submittedName>
        <fullName evidence="10">Transcript variant X1</fullName>
    </submittedName>
</protein>
<dbReference type="RefSeq" id="XP_015819056.1">
    <property type="nucleotide sequence ID" value="XM_015963570.3"/>
</dbReference>
<keyword evidence="5" id="KW-0282">Flagellum</keyword>
<keyword evidence="8" id="KW-0966">Cell projection</keyword>
<evidence type="ECO:0000256" key="2">
    <source>
        <dbReference type="ARBA" id="ARBA00004430"/>
    </source>
</evidence>
<evidence type="ECO:0000256" key="4">
    <source>
        <dbReference type="ARBA" id="ARBA00022737"/>
    </source>
</evidence>
<dbReference type="GeneID" id="107388161"/>
<dbReference type="PANTHER" id="PTHR46613">
    <property type="entry name" value="RADIAL SPOKE HEAD 10 HOMOLOG B-RELATED"/>
    <property type="match status" value="1"/>
</dbReference>
<dbReference type="SMART" id="SM00698">
    <property type="entry name" value="MORN"/>
    <property type="match status" value="10"/>
</dbReference>
<dbReference type="KEGG" id="nfu:107388161"/>
<keyword evidence="4" id="KW-0677">Repeat</keyword>
<comment type="caution">
    <text evidence="10">The sequence shown here is derived from an EMBL/GenBank/DDBJ whole genome shotgun (WGS) entry which is preliminary data.</text>
</comment>
<dbReference type="AlphaFoldDB" id="A0A9D2XM93"/>
<evidence type="ECO:0000256" key="6">
    <source>
        <dbReference type="ARBA" id="ARBA00023069"/>
    </source>
</evidence>
<dbReference type="OMA" id="PNACHVK"/>
<accession>A0A9D2XM93</accession>
<dbReference type="PANTHER" id="PTHR46613:SF1">
    <property type="entry name" value="RADIAL SPOKE HEAD 10 HOMOLOG B-RELATED"/>
    <property type="match status" value="1"/>
</dbReference>
<comment type="subcellular location">
    <subcellularLocation>
        <location evidence="1">Cell projection</location>
        <location evidence="1">Cilium</location>
        <location evidence="1">Flagellum</location>
    </subcellularLocation>
    <subcellularLocation>
        <location evidence="2">Cytoplasm</location>
        <location evidence="2">Cytoskeleton</location>
        <location evidence="2">Cilium axoneme</location>
    </subcellularLocation>
</comment>
<feature type="compositionally biased region" description="Polar residues" evidence="9">
    <location>
        <begin position="625"/>
        <end position="638"/>
    </location>
</feature>
<proteinExistence type="predicted"/>
<name>A0A9D2XM93_NOTFU</name>
<dbReference type="EMBL" id="JAAVVJ010000016">
    <property type="protein sequence ID" value="KAF7204740.1"/>
    <property type="molecule type" value="Genomic_DNA"/>
</dbReference>
<feature type="region of interest" description="Disordered" evidence="9">
    <location>
        <begin position="1"/>
        <end position="41"/>
    </location>
</feature>
<evidence type="ECO:0000256" key="8">
    <source>
        <dbReference type="ARBA" id="ARBA00023273"/>
    </source>
</evidence>
<dbReference type="InterPro" id="IPR003409">
    <property type="entry name" value="MORN"/>
</dbReference>
<evidence type="ECO:0000256" key="3">
    <source>
        <dbReference type="ARBA" id="ARBA00022490"/>
    </source>
</evidence>
<evidence type="ECO:0000313" key="10">
    <source>
        <dbReference type="EMBL" id="KAF7204740.1"/>
    </source>
</evidence>
<evidence type="ECO:0000256" key="5">
    <source>
        <dbReference type="ARBA" id="ARBA00022846"/>
    </source>
</evidence>
<dbReference type="Pfam" id="PF02493">
    <property type="entry name" value="MORN"/>
    <property type="match status" value="10"/>
</dbReference>
<evidence type="ECO:0000313" key="11">
    <source>
        <dbReference type="Proteomes" id="UP000822369"/>
    </source>
</evidence>
<dbReference type="CTD" id="222967"/>
<evidence type="ECO:0000256" key="9">
    <source>
        <dbReference type="SAM" id="MobiDB-lite"/>
    </source>
</evidence>
<organism evidence="10 11">
    <name type="scientific">Nothobranchius furzeri</name>
    <name type="common">Turquoise killifish</name>
    <dbReference type="NCBI Taxonomy" id="105023"/>
    <lineage>
        <taxon>Eukaryota</taxon>
        <taxon>Metazoa</taxon>
        <taxon>Chordata</taxon>
        <taxon>Craniata</taxon>
        <taxon>Vertebrata</taxon>
        <taxon>Euteleostomi</taxon>
        <taxon>Actinopterygii</taxon>
        <taxon>Neopterygii</taxon>
        <taxon>Teleostei</taxon>
        <taxon>Neoteleostei</taxon>
        <taxon>Acanthomorphata</taxon>
        <taxon>Ovalentaria</taxon>
        <taxon>Atherinomorphae</taxon>
        <taxon>Cyprinodontiformes</taxon>
        <taxon>Nothobranchiidae</taxon>
        <taxon>Nothobranchius</taxon>
    </lineage>
</organism>
<dbReference type="GO" id="GO:0005930">
    <property type="term" value="C:axoneme"/>
    <property type="evidence" value="ECO:0007669"/>
    <property type="project" value="UniProtKB-SubCell"/>
</dbReference>